<dbReference type="EMBL" id="BK032822">
    <property type="protein sequence ID" value="DAF62171.1"/>
    <property type="molecule type" value="Genomic_DNA"/>
</dbReference>
<proteinExistence type="predicted"/>
<evidence type="ECO:0000313" key="1">
    <source>
        <dbReference type="EMBL" id="DAF62171.1"/>
    </source>
</evidence>
<sequence>MESKKKFMYGIGKVTFGGKTLGYIEKGSWDWGGTKPEKTDIEAEQVPTAPVLTLMTKNGTIAPTFNLIQLDYENLHLALGGTLVGDPEAYTGWKAPTSLVELRGACEIVLVSGQTVKMANAALSANLGGKLTLTEVSKIECQLTANMPDDGSSPYEVSDTEAV</sequence>
<protein>
    <submittedName>
        <fullName evidence="1">Uncharacterized protein</fullName>
    </submittedName>
</protein>
<accession>A0A8S5TGL4</accession>
<reference evidence="1" key="1">
    <citation type="journal article" date="2021" name="Proc. Natl. Acad. Sci. U.S.A.">
        <title>A Catalog of Tens of Thousands of Viruses from Human Metagenomes Reveals Hidden Associations with Chronic Diseases.</title>
        <authorList>
            <person name="Tisza M.J."/>
            <person name="Buck C.B."/>
        </authorList>
    </citation>
    <scope>NUCLEOTIDE SEQUENCE</scope>
    <source>
        <strain evidence="1">Ctt8G1</strain>
    </source>
</reference>
<organism evidence="1">
    <name type="scientific">Myoviridae sp. ctt8G1</name>
    <dbReference type="NCBI Taxonomy" id="2827713"/>
    <lineage>
        <taxon>Viruses</taxon>
        <taxon>Duplodnaviria</taxon>
        <taxon>Heunggongvirae</taxon>
        <taxon>Uroviricota</taxon>
        <taxon>Caudoviricetes</taxon>
    </lineage>
</organism>
<name>A0A8S5TGL4_9CAUD</name>